<dbReference type="Gene3D" id="3.40.250.10">
    <property type="entry name" value="Rhodanese-like domain"/>
    <property type="match status" value="2"/>
</dbReference>
<dbReference type="PROSITE" id="PS50206">
    <property type="entry name" value="RHODANESE_3"/>
    <property type="match status" value="2"/>
</dbReference>
<keyword evidence="1" id="KW-0808">Transferase</keyword>
<feature type="non-terminal residue" evidence="4">
    <location>
        <position position="299"/>
    </location>
</feature>
<dbReference type="SUPFAM" id="SSF52821">
    <property type="entry name" value="Rhodanese/Cell cycle control phosphatase"/>
    <property type="match status" value="2"/>
</dbReference>
<evidence type="ECO:0000259" key="3">
    <source>
        <dbReference type="PROSITE" id="PS50206"/>
    </source>
</evidence>
<keyword evidence="2" id="KW-0677">Repeat</keyword>
<dbReference type="OrthoDB" id="270167at2759"/>
<dbReference type="FunCoup" id="C1E1J1">
    <property type="interactions" value="1581"/>
</dbReference>
<dbReference type="OMA" id="NNNWFAS"/>
<evidence type="ECO:0000313" key="4">
    <source>
        <dbReference type="EMBL" id="ACO61750.1"/>
    </source>
</evidence>
<dbReference type="EMBL" id="CP001324">
    <property type="protein sequence ID" value="ACO61750.1"/>
    <property type="molecule type" value="Genomic_DNA"/>
</dbReference>
<dbReference type="CDD" id="cd01449">
    <property type="entry name" value="TST_Repeat_2"/>
    <property type="match status" value="1"/>
</dbReference>
<evidence type="ECO:0000256" key="1">
    <source>
        <dbReference type="ARBA" id="ARBA00022679"/>
    </source>
</evidence>
<dbReference type="PANTHER" id="PTHR11364">
    <property type="entry name" value="THIOSULFATE SULFERTANSFERASE"/>
    <property type="match status" value="1"/>
</dbReference>
<evidence type="ECO:0000313" key="5">
    <source>
        <dbReference type="Proteomes" id="UP000002009"/>
    </source>
</evidence>
<dbReference type="InParanoid" id="C1E1J1"/>
<dbReference type="Proteomes" id="UP000002009">
    <property type="component" value="Chromosome 3"/>
</dbReference>
<dbReference type="KEGG" id="mis:MICPUN_70956"/>
<reference evidence="4 5" key="1">
    <citation type="journal article" date="2009" name="Science">
        <title>Green evolution and dynamic adaptations revealed by genomes of the marine picoeukaryotes Micromonas.</title>
        <authorList>
            <person name="Worden A.Z."/>
            <person name="Lee J.H."/>
            <person name="Mock T."/>
            <person name="Rouze P."/>
            <person name="Simmons M.P."/>
            <person name="Aerts A.L."/>
            <person name="Allen A.E."/>
            <person name="Cuvelier M.L."/>
            <person name="Derelle E."/>
            <person name="Everett M.V."/>
            <person name="Foulon E."/>
            <person name="Grimwood J."/>
            <person name="Gundlach H."/>
            <person name="Henrissat B."/>
            <person name="Napoli C."/>
            <person name="McDonald S.M."/>
            <person name="Parker M.S."/>
            <person name="Rombauts S."/>
            <person name="Salamov A."/>
            <person name="Von Dassow P."/>
            <person name="Badger J.H."/>
            <person name="Coutinho P.M."/>
            <person name="Demir E."/>
            <person name="Dubchak I."/>
            <person name="Gentemann C."/>
            <person name="Eikrem W."/>
            <person name="Gready J.E."/>
            <person name="John U."/>
            <person name="Lanier W."/>
            <person name="Lindquist E.A."/>
            <person name="Lucas S."/>
            <person name="Mayer K.F."/>
            <person name="Moreau H."/>
            <person name="Not F."/>
            <person name="Otillar R."/>
            <person name="Panaud O."/>
            <person name="Pangilinan J."/>
            <person name="Paulsen I."/>
            <person name="Piegu B."/>
            <person name="Poliakov A."/>
            <person name="Robbens S."/>
            <person name="Schmutz J."/>
            <person name="Toulza E."/>
            <person name="Wyss T."/>
            <person name="Zelensky A."/>
            <person name="Zhou K."/>
            <person name="Armbrust E.V."/>
            <person name="Bhattacharya D."/>
            <person name="Goodenough U.W."/>
            <person name="Van de Peer Y."/>
            <person name="Grigoriev I.V."/>
        </authorList>
    </citation>
    <scope>NUCLEOTIDE SEQUENCE [LARGE SCALE GENOMIC DNA]</scope>
    <source>
        <strain evidence="5">RCC299 / NOUM17</strain>
    </source>
</reference>
<dbReference type="CDD" id="cd01448">
    <property type="entry name" value="TST_Repeat_1"/>
    <property type="match status" value="1"/>
</dbReference>
<dbReference type="GeneID" id="8242108"/>
<evidence type="ECO:0000256" key="2">
    <source>
        <dbReference type="ARBA" id="ARBA00022737"/>
    </source>
</evidence>
<dbReference type="InterPro" id="IPR036873">
    <property type="entry name" value="Rhodanese-like_dom_sf"/>
</dbReference>
<name>C1E1J1_MICCC</name>
<protein>
    <recommendedName>
        <fullName evidence="3">Rhodanese domain-containing protein</fullName>
    </recommendedName>
</protein>
<dbReference type="eggNOG" id="KOG1529">
    <property type="taxonomic scope" value="Eukaryota"/>
</dbReference>
<dbReference type="Pfam" id="PF00581">
    <property type="entry name" value="Rhodanese"/>
    <property type="match status" value="2"/>
</dbReference>
<dbReference type="GO" id="GO:0004792">
    <property type="term" value="F:thiosulfate-cyanide sulfurtransferase activity"/>
    <property type="evidence" value="ECO:0007669"/>
    <property type="project" value="TreeGrafter"/>
</dbReference>
<dbReference type="SMART" id="SM00450">
    <property type="entry name" value="RHOD"/>
    <property type="match status" value="2"/>
</dbReference>
<gene>
    <name evidence="4" type="ORF">MICPUN_70956</name>
</gene>
<dbReference type="InterPro" id="IPR001763">
    <property type="entry name" value="Rhodanese-like_dom"/>
</dbReference>
<dbReference type="FunFam" id="3.40.250.10:FF:000015">
    <property type="entry name" value="Sulfurtransferase"/>
    <property type="match status" value="1"/>
</dbReference>
<feature type="domain" description="Rhodanese" evidence="3">
    <location>
        <begin position="187"/>
        <end position="299"/>
    </location>
</feature>
<feature type="domain" description="Rhodanese" evidence="3">
    <location>
        <begin position="15"/>
        <end position="132"/>
    </location>
</feature>
<sequence>ETTVVSAEWLKANIGRPDVVVLDCSWYLPAMERDPRAEHEAKRVPGARFFDVDGVSDPSSPLPHMLPDAGAFAAACDAVGVANGDQVVVYDGAGLFSAARGWWMFKVFGHDAVALLDGGMRAWEKLDGATVETKPPAVPIAAATDACARWYDDASKPSSTPSSSFRATLRPELVLRRDDVLARCVGAAATETLVDARPKPRWAGEAPEPRAGIRSGRVPGSACVPFFDVLDADDRTFKSRDEIRDVFSAAGADVTGAKKVVASCGTGVTACVLSLGAAIARGDGTPLPVYDGSWTEWGA</sequence>
<dbReference type="InterPro" id="IPR045078">
    <property type="entry name" value="TST/MPST-like"/>
</dbReference>
<accession>C1E1J1</accession>
<dbReference type="RefSeq" id="XP_002500492.1">
    <property type="nucleotide sequence ID" value="XM_002500446.1"/>
</dbReference>
<proteinExistence type="predicted"/>
<dbReference type="STRING" id="296587.C1E1J1"/>
<keyword evidence="5" id="KW-1185">Reference proteome</keyword>
<dbReference type="AlphaFoldDB" id="C1E1J1"/>
<feature type="non-terminal residue" evidence="4">
    <location>
        <position position="1"/>
    </location>
</feature>
<organism evidence="4 5">
    <name type="scientific">Micromonas commoda (strain RCC299 / NOUM17 / CCMP2709)</name>
    <name type="common">Picoplanktonic green alga</name>
    <dbReference type="NCBI Taxonomy" id="296587"/>
    <lineage>
        <taxon>Eukaryota</taxon>
        <taxon>Viridiplantae</taxon>
        <taxon>Chlorophyta</taxon>
        <taxon>Mamiellophyceae</taxon>
        <taxon>Mamiellales</taxon>
        <taxon>Mamiellaceae</taxon>
        <taxon>Micromonas</taxon>
    </lineage>
</organism>
<dbReference type="GO" id="GO:0005739">
    <property type="term" value="C:mitochondrion"/>
    <property type="evidence" value="ECO:0007669"/>
    <property type="project" value="TreeGrafter"/>
</dbReference>
<dbReference type="PANTHER" id="PTHR11364:SF27">
    <property type="entry name" value="SULFURTRANSFERASE"/>
    <property type="match status" value="1"/>
</dbReference>